<dbReference type="Gene3D" id="3.40.50.2300">
    <property type="match status" value="1"/>
</dbReference>
<dbReference type="GO" id="GO:0003676">
    <property type="term" value="F:nucleic acid binding"/>
    <property type="evidence" value="ECO:0007669"/>
    <property type="project" value="InterPro"/>
</dbReference>
<dbReference type="InterPro" id="IPR036397">
    <property type="entry name" value="RNaseH_sf"/>
</dbReference>
<dbReference type="RefSeq" id="XP_016239207.1">
    <property type="nucleotide sequence ID" value="XM_016377637.1"/>
</dbReference>
<dbReference type="Gene3D" id="3.30.420.10">
    <property type="entry name" value="Ribonuclease H-like superfamily/Ribonuclease H"/>
    <property type="match status" value="1"/>
</dbReference>
<dbReference type="EMBL" id="KN847493">
    <property type="protein sequence ID" value="KIW18991.1"/>
    <property type="molecule type" value="Genomic_DNA"/>
</dbReference>
<keyword evidence="4" id="KW-1185">Reference proteome</keyword>
<dbReference type="InterPro" id="IPR036085">
    <property type="entry name" value="PAZ_dom_sf"/>
</dbReference>
<feature type="compositionally biased region" description="Basic residues" evidence="1">
    <location>
        <begin position="1"/>
        <end position="13"/>
    </location>
</feature>
<dbReference type="VEuPathDB" id="FungiDB:PV08_03281"/>
<dbReference type="HOGENOM" id="CLU_004544_4_1_1"/>
<dbReference type="InterPro" id="IPR012337">
    <property type="entry name" value="RNaseH-like_sf"/>
</dbReference>
<dbReference type="GeneID" id="27330364"/>
<accession>A0A0D1YUR6</accession>
<dbReference type="Pfam" id="PF02171">
    <property type="entry name" value="Piwi"/>
    <property type="match status" value="1"/>
</dbReference>
<proteinExistence type="predicted"/>
<reference evidence="3 4" key="1">
    <citation type="submission" date="2015-01" db="EMBL/GenBank/DDBJ databases">
        <title>The Genome Sequence of Exophiala spinifera CBS89968.</title>
        <authorList>
            <consortium name="The Broad Institute Genomics Platform"/>
            <person name="Cuomo C."/>
            <person name="de Hoog S."/>
            <person name="Gorbushina A."/>
            <person name="Stielow B."/>
            <person name="Teixiera M."/>
            <person name="Abouelleil A."/>
            <person name="Chapman S.B."/>
            <person name="Priest M."/>
            <person name="Young S.K."/>
            <person name="Wortman J."/>
            <person name="Nusbaum C."/>
            <person name="Birren B."/>
        </authorList>
    </citation>
    <scope>NUCLEOTIDE SEQUENCE [LARGE SCALE GENOMIC DNA]</scope>
    <source>
        <strain evidence="3 4">CBS 89968</strain>
    </source>
</reference>
<dbReference type="Proteomes" id="UP000053328">
    <property type="component" value="Unassembled WGS sequence"/>
</dbReference>
<feature type="region of interest" description="Disordered" evidence="1">
    <location>
        <begin position="136"/>
        <end position="199"/>
    </location>
</feature>
<gene>
    <name evidence="3" type="ORF">PV08_03281</name>
</gene>
<evidence type="ECO:0000313" key="4">
    <source>
        <dbReference type="Proteomes" id="UP000053328"/>
    </source>
</evidence>
<sequence length="1110" mass="123641">MDARGRGRGRSRGNRGNYDTQGNQGNFGRRGSSGYRDTSANRGRSGSRGGYNSRGGFYQSSDRAPSTGFGHHGSQAALEQSMSQLSVHSDTDLLANHFEVTIGKYAELYRYALSFRKRPQGDTGDCGGKDLERITKSKASTESEGNTKVGVKSQGDPVKESASEPKSFDKDGKSKSANPPDDDDNGDEPTHASETFDSRINRSKTRRIIALLILELKADKKLARIPLATNYSTHIITASPILEKISKIFTIDYYDEYRSGPPDNPEVFDVKLVFEKSFSLRDLSQHLQESSRTQSFVEFPDKEDAVSALNIIFSYHPYVRCFPTFTHENPPRFSERFLTTVGARVFYGVYVRGRNGPTDTGQIKQQGPLNSIPGFSRSVRTGFSADVPINLNINTKTSLFYAKGNVQELIDAWKTQNAPRQWHQYHYADLAKFLKGLSVRTLHLTDHQEPDNFLATITNLARVSQDGMQPTVAAVRADNPGHQHMESLGAYFDRVHNTHYGPKSNVFAVVIGGGDCAKAFPADLLDIIPGQVMRKTRELPLAAVQPPDENKKRILDKGRSLFYGSNPSNTGARQFDLSLGDVMISVPVVPLAAPVVRYRRIGNAQNSGPPPENHVWGDLVKYGSWNLKDSSYFRPAAQRFVWTYIELTLKNSGSVCRAEDLSRFSQGLQSALHRVGMVGAYLQALPFPEGHKRELPHETLPTQHHVAGLVAQFNFIDEMIRNLRDKHGVNLIVFLLPTKDMELYSAVKRVGDQRTGVATVCHVLKYDRWKKHYGPNTSPDFYGNLSMKINLKMNSRSVNQSLAVKPAILGAGTMILGIDVTHAGALAMSGAPSIAAVVGSVDAEFSQWPASLRENPLVQDQDGKKKSNEQVTDLKDMVMERLRGYYDANKQQLPQRILVYRDGLSEGQFKICEEQELPQITAAIEAVFTEKGRALSQGQSIPVALICAVKRHHTRFFPTSDVQQDTPTLIGYGAPGKKSSRYNFNPMPGTMVTEKVTYGKGQDFFLISQKAQIGTARPTHYVILKNSTIHTRDDIALATHHLCFLFGRSTGSVSVCPAAYYADLAADRARFYVRRFYNAAKDEKWDPAAHQDHRFDLSIHESMRERMFYI</sequence>
<evidence type="ECO:0000256" key="1">
    <source>
        <dbReference type="SAM" id="MobiDB-lite"/>
    </source>
</evidence>
<organism evidence="3 4">
    <name type="scientific">Exophiala spinifera</name>
    <dbReference type="NCBI Taxonomy" id="91928"/>
    <lineage>
        <taxon>Eukaryota</taxon>
        <taxon>Fungi</taxon>
        <taxon>Dikarya</taxon>
        <taxon>Ascomycota</taxon>
        <taxon>Pezizomycotina</taxon>
        <taxon>Eurotiomycetes</taxon>
        <taxon>Chaetothyriomycetidae</taxon>
        <taxon>Chaetothyriales</taxon>
        <taxon>Herpotrichiellaceae</taxon>
        <taxon>Exophiala</taxon>
    </lineage>
</organism>
<dbReference type="OrthoDB" id="10252740at2759"/>
<dbReference type="PROSITE" id="PS50822">
    <property type="entry name" value="PIWI"/>
    <property type="match status" value="1"/>
</dbReference>
<dbReference type="Gene3D" id="2.170.260.10">
    <property type="entry name" value="paz domain"/>
    <property type="match status" value="1"/>
</dbReference>
<name>A0A0D1YUR6_9EURO</name>
<dbReference type="InterPro" id="IPR003165">
    <property type="entry name" value="Piwi"/>
</dbReference>
<evidence type="ECO:0000313" key="3">
    <source>
        <dbReference type="EMBL" id="KIW18991.1"/>
    </source>
</evidence>
<dbReference type="AlphaFoldDB" id="A0A0D1YUR6"/>
<dbReference type="SMART" id="SM00950">
    <property type="entry name" value="Piwi"/>
    <property type="match status" value="1"/>
</dbReference>
<dbReference type="SUPFAM" id="SSF101690">
    <property type="entry name" value="PAZ domain"/>
    <property type="match status" value="1"/>
</dbReference>
<feature type="compositionally biased region" description="Basic and acidic residues" evidence="1">
    <location>
        <begin position="188"/>
        <end position="199"/>
    </location>
</feature>
<dbReference type="Pfam" id="PF16486">
    <property type="entry name" value="ArgoN"/>
    <property type="match status" value="1"/>
</dbReference>
<dbReference type="SUPFAM" id="SSF53098">
    <property type="entry name" value="Ribonuclease H-like"/>
    <property type="match status" value="1"/>
</dbReference>
<dbReference type="InterPro" id="IPR032474">
    <property type="entry name" value="Argonaute_N"/>
</dbReference>
<feature type="domain" description="Piwi" evidence="2">
    <location>
        <begin position="731"/>
        <end position="1074"/>
    </location>
</feature>
<dbReference type="STRING" id="91928.A0A0D1YUR6"/>
<evidence type="ECO:0000259" key="2">
    <source>
        <dbReference type="PROSITE" id="PS50822"/>
    </source>
</evidence>
<feature type="compositionally biased region" description="Basic and acidic residues" evidence="1">
    <location>
        <begin position="157"/>
        <end position="174"/>
    </location>
</feature>
<feature type="region of interest" description="Disordered" evidence="1">
    <location>
        <begin position="1"/>
        <end position="74"/>
    </location>
</feature>
<dbReference type="PANTHER" id="PTHR22891">
    <property type="entry name" value="EUKARYOTIC TRANSLATION INITIATION FACTOR 2C"/>
    <property type="match status" value="1"/>
</dbReference>
<protein>
    <recommendedName>
        <fullName evidence="2">Piwi domain-containing protein</fullName>
    </recommendedName>
</protein>